<keyword evidence="5" id="KW-0049">Antioxidant</keyword>
<feature type="binding site" evidence="9">
    <location>
        <position position="52"/>
    </location>
    <ligand>
        <name>Mn(2+)</name>
        <dbReference type="ChEBI" id="CHEBI:29035"/>
    </ligand>
</feature>
<dbReference type="PRINTS" id="PR01703">
    <property type="entry name" value="MNSODISMTASE"/>
</dbReference>
<dbReference type="STRING" id="308745.A0A0F8VBN5"/>
<evidence type="ECO:0000256" key="1">
    <source>
        <dbReference type="ARBA" id="ARBA00001936"/>
    </source>
</evidence>
<dbReference type="InterPro" id="IPR019831">
    <property type="entry name" value="Mn/Fe_SOD_N"/>
</dbReference>
<dbReference type="GO" id="GO:0005739">
    <property type="term" value="C:mitochondrion"/>
    <property type="evidence" value="ECO:0007669"/>
    <property type="project" value="UniProtKB-ARBA"/>
</dbReference>
<dbReference type="InterPro" id="IPR001189">
    <property type="entry name" value="Mn/Fe_SOD"/>
</dbReference>
<dbReference type="PANTHER" id="PTHR11404">
    <property type="entry name" value="SUPEROXIDE DISMUTASE 2"/>
    <property type="match status" value="1"/>
</dbReference>
<dbReference type="Pfam" id="PF00081">
    <property type="entry name" value="Sod_Fe_N"/>
    <property type="match status" value="1"/>
</dbReference>
<dbReference type="PROSITE" id="PS00088">
    <property type="entry name" value="SOD_MN"/>
    <property type="match status" value="1"/>
</dbReference>
<dbReference type="InterPro" id="IPR036314">
    <property type="entry name" value="SOD_C_sf"/>
</dbReference>
<evidence type="ECO:0000256" key="2">
    <source>
        <dbReference type="ARBA" id="ARBA00008714"/>
    </source>
</evidence>
<evidence type="ECO:0000256" key="10">
    <source>
        <dbReference type="RuleBase" id="RU000414"/>
    </source>
</evidence>
<dbReference type="InterPro" id="IPR019833">
    <property type="entry name" value="Mn/Fe_SOD_BS"/>
</dbReference>
<keyword evidence="7" id="KW-0464">Manganese</keyword>
<organism evidence="13 14">
    <name type="scientific">Aspergillus rambellii</name>
    <dbReference type="NCBI Taxonomy" id="308745"/>
    <lineage>
        <taxon>Eukaryota</taxon>
        <taxon>Fungi</taxon>
        <taxon>Dikarya</taxon>
        <taxon>Ascomycota</taxon>
        <taxon>Pezizomycotina</taxon>
        <taxon>Eurotiomycetes</taxon>
        <taxon>Eurotiomycetidae</taxon>
        <taxon>Eurotiales</taxon>
        <taxon>Aspergillaceae</taxon>
        <taxon>Aspergillus</taxon>
        <taxon>Aspergillus subgen. Nidulantes</taxon>
    </lineage>
</organism>
<dbReference type="InterPro" id="IPR050265">
    <property type="entry name" value="Fe/Mn_Superoxide_Dismutase"/>
</dbReference>
<comment type="cofactor">
    <cofactor evidence="1">
        <name>Mn(2+)</name>
        <dbReference type="ChEBI" id="CHEBI:29035"/>
    </cofactor>
</comment>
<feature type="binding site" evidence="9">
    <location>
        <position position="142"/>
    </location>
    <ligand>
        <name>Mn(2+)</name>
        <dbReference type="ChEBI" id="CHEBI:29035"/>
    </ligand>
</feature>
<evidence type="ECO:0000259" key="12">
    <source>
        <dbReference type="Pfam" id="PF02777"/>
    </source>
</evidence>
<sequence length="173" mass="19242">MELHHKNHHQTYVNSYNTALEQLQEAQATNNIAAQIALKPLINFHGGGHLNHSLFWENLAPKSAGGGEPPSGALAKAIDETFGSLENLQGQVNTALAGIQGSGWAWLVQDKQTGNLSVKTYANQDPVVGQFKPLLGIDAWEHAYYLQYQNRKAEYFKAIWEVINWKAAEKRFS</sequence>
<comment type="catalytic activity">
    <reaction evidence="8 10">
        <text>2 superoxide + 2 H(+) = H2O2 + O2</text>
        <dbReference type="Rhea" id="RHEA:20696"/>
        <dbReference type="ChEBI" id="CHEBI:15378"/>
        <dbReference type="ChEBI" id="CHEBI:15379"/>
        <dbReference type="ChEBI" id="CHEBI:16240"/>
        <dbReference type="ChEBI" id="CHEBI:18421"/>
        <dbReference type="EC" id="1.15.1.1"/>
    </reaction>
</comment>
<dbReference type="Gene3D" id="1.10.287.990">
    <property type="entry name" value="Fe,Mn superoxide dismutase (SOD) domain"/>
    <property type="match status" value="1"/>
</dbReference>
<protein>
    <recommendedName>
        <fullName evidence="3 10">Superoxide dismutase</fullName>
        <ecNumber evidence="3 10">1.15.1.1</ecNumber>
    </recommendedName>
</protein>
<dbReference type="Gene3D" id="3.55.40.20">
    <property type="entry name" value="Iron/manganese superoxide dismutase, C-terminal domain"/>
    <property type="match status" value="1"/>
</dbReference>
<comment type="caution">
    <text evidence="13">The sequence shown here is derived from an EMBL/GenBank/DDBJ whole genome shotgun (WGS) entry which is preliminary data.</text>
</comment>
<keyword evidence="14" id="KW-1185">Reference proteome</keyword>
<dbReference type="FunFam" id="1.10.287.990:FF:000001">
    <property type="entry name" value="Superoxide dismutase"/>
    <property type="match status" value="1"/>
</dbReference>
<evidence type="ECO:0000313" key="13">
    <source>
        <dbReference type="EMBL" id="KKK20476.1"/>
    </source>
</evidence>
<evidence type="ECO:0000256" key="7">
    <source>
        <dbReference type="ARBA" id="ARBA00023211"/>
    </source>
</evidence>
<dbReference type="FunFam" id="3.55.40.20:FF:000002">
    <property type="entry name" value="Superoxide dismutase"/>
    <property type="match status" value="1"/>
</dbReference>
<evidence type="ECO:0000256" key="8">
    <source>
        <dbReference type="ARBA" id="ARBA00049204"/>
    </source>
</evidence>
<dbReference type="PIRSF" id="PIRSF000349">
    <property type="entry name" value="SODismutase"/>
    <property type="match status" value="1"/>
</dbReference>
<comment type="function">
    <text evidence="10">Destroys radicals which are normally produced within the cells and which are toxic to biological systems.</text>
</comment>
<dbReference type="GO" id="GO:0030145">
    <property type="term" value="F:manganese ion binding"/>
    <property type="evidence" value="ECO:0007669"/>
    <property type="project" value="TreeGrafter"/>
</dbReference>
<dbReference type="SUPFAM" id="SSF46609">
    <property type="entry name" value="Fe,Mn superoxide dismutase (SOD), N-terminal domain"/>
    <property type="match status" value="1"/>
</dbReference>
<evidence type="ECO:0000256" key="4">
    <source>
        <dbReference type="ARBA" id="ARBA00022723"/>
    </source>
</evidence>
<dbReference type="GO" id="GO:0004784">
    <property type="term" value="F:superoxide dismutase activity"/>
    <property type="evidence" value="ECO:0007669"/>
    <property type="project" value="UniProtKB-EC"/>
</dbReference>
<evidence type="ECO:0000313" key="14">
    <source>
        <dbReference type="Proteomes" id="UP000034291"/>
    </source>
</evidence>
<dbReference type="Pfam" id="PF02777">
    <property type="entry name" value="Sod_Fe_C"/>
    <property type="match status" value="1"/>
</dbReference>
<gene>
    <name evidence="13" type="ORF">ARAM_004464</name>
</gene>
<dbReference type="InterPro" id="IPR036324">
    <property type="entry name" value="Mn/Fe_SOD_N_sf"/>
</dbReference>
<keyword evidence="4 9" id="KW-0479">Metal-binding</keyword>
<keyword evidence="6 10" id="KW-0560">Oxidoreductase</keyword>
<evidence type="ECO:0000256" key="5">
    <source>
        <dbReference type="ARBA" id="ARBA00022862"/>
    </source>
</evidence>
<accession>A0A0F8VBN5</accession>
<feature type="domain" description="Manganese/iron superoxide dismutase C-terminal" evidence="12">
    <location>
        <begin position="70"/>
        <end position="171"/>
    </location>
</feature>
<dbReference type="SUPFAM" id="SSF54719">
    <property type="entry name" value="Fe,Mn superoxide dismutase (SOD), C-terminal domain"/>
    <property type="match status" value="1"/>
</dbReference>
<dbReference type="PANTHER" id="PTHR11404:SF6">
    <property type="entry name" value="SUPEROXIDE DISMUTASE [MN], MITOCHONDRIAL"/>
    <property type="match status" value="1"/>
</dbReference>
<dbReference type="AlphaFoldDB" id="A0A0F8VBN5"/>
<feature type="binding site" evidence="9">
    <location>
        <position position="4"/>
    </location>
    <ligand>
        <name>Mn(2+)</name>
        <dbReference type="ChEBI" id="CHEBI:29035"/>
    </ligand>
</feature>
<dbReference type="EMBL" id="JZBS01002009">
    <property type="protein sequence ID" value="KKK20476.1"/>
    <property type="molecule type" value="Genomic_DNA"/>
</dbReference>
<evidence type="ECO:0000256" key="3">
    <source>
        <dbReference type="ARBA" id="ARBA00012682"/>
    </source>
</evidence>
<reference evidence="13 14" key="1">
    <citation type="submission" date="2015-02" db="EMBL/GenBank/DDBJ databases">
        <title>Draft Genome Sequences of Two Closely-Related Aflatoxigenic Aspergillus Species Obtained from the Cote d'Ivoire.</title>
        <authorList>
            <person name="Moore G.G."/>
            <person name="Beltz S.B."/>
            <person name="Mack B.M."/>
        </authorList>
    </citation>
    <scope>NUCLEOTIDE SEQUENCE [LARGE SCALE GENOMIC DNA]</scope>
    <source>
        <strain evidence="13 14">SRRC1468</strain>
    </source>
</reference>
<evidence type="ECO:0000259" key="11">
    <source>
        <dbReference type="Pfam" id="PF00081"/>
    </source>
</evidence>
<evidence type="ECO:0000256" key="9">
    <source>
        <dbReference type="PIRSR" id="PIRSR000349-1"/>
    </source>
</evidence>
<name>A0A0F8VBN5_9EURO</name>
<dbReference type="EC" id="1.15.1.1" evidence="3 10"/>
<comment type="similarity">
    <text evidence="2 10">Belongs to the iron/manganese superoxide dismutase family.</text>
</comment>
<dbReference type="InterPro" id="IPR019832">
    <property type="entry name" value="Mn/Fe_SOD_C"/>
</dbReference>
<dbReference type="Proteomes" id="UP000034291">
    <property type="component" value="Unassembled WGS sequence"/>
</dbReference>
<dbReference type="OrthoDB" id="239262at2759"/>
<evidence type="ECO:0000256" key="6">
    <source>
        <dbReference type="ARBA" id="ARBA00023002"/>
    </source>
</evidence>
<proteinExistence type="inferred from homology"/>
<feature type="domain" description="Manganese/iron superoxide dismutase N-terminal" evidence="11">
    <location>
        <begin position="1"/>
        <end position="60"/>
    </location>
</feature>
<feature type="binding site" evidence="9">
    <location>
        <position position="138"/>
    </location>
    <ligand>
        <name>Mn(2+)</name>
        <dbReference type="ChEBI" id="CHEBI:29035"/>
    </ligand>
</feature>